<protein>
    <submittedName>
        <fullName evidence="2">Polysaccharide deacetylase</fullName>
    </submittedName>
</protein>
<accession>A0A4Q7KP27</accession>
<name>A0A4Q7KP27_9PSEU</name>
<dbReference type="RefSeq" id="WP_130345598.1">
    <property type="nucleotide sequence ID" value="NZ_SGWQ01000006.1"/>
</dbReference>
<keyword evidence="3" id="KW-1185">Reference proteome</keyword>
<keyword evidence="1" id="KW-0472">Membrane</keyword>
<gene>
    <name evidence="2" type="ORF">EV193_106227</name>
</gene>
<dbReference type="EMBL" id="SGWQ01000006">
    <property type="protein sequence ID" value="RZS36992.1"/>
    <property type="molecule type" value="Genomic_DNA"/>
</dbReference>
<dbReference type="SUPFAM" id="SSF88713">
    <property type="entry name" value="Glycoside hydrolase/deacetylase"/>
    <property type="match status" value="1"/>
</dbReference>
<feature type="transmembrane region" description="Helical" evidence="1">
    <location>
        <begin position="20"/>
        <end position="39"/>
    </location>
</feature>
<dbReference type="OrthoDB" id="438898at2"/>
<evidence type="ECO:0000313" key="3">
    <source>
        <dbReference type="Proteomes" id="UP000294257"/>
    </source>
</evidence>
<proteinExistence type="predicted"/>
<dbReference type="InterPro" id="IPR011330">
    <property type="entry name" value="Glyco_hydro/deAcase_b/a-brl"/>
</dbReference>
<dbReference type="GO" id="GO:0005975">
    <property type="term" value="P:carbohydrate metabolic process"/>
    <property type="evidence" value="ECO:0007669"/>
    <property type="project" value="InterPro"/>
</dbReference>
<comment type="caution">
    <text evidence="2">The sequence shown here is derived from an EMBL/GenBank/DDBJ whole genome shotgun (WGS) entry which is preliminary data.</text>
</comment>
<dbReference type="AlphaFoldDB" id="A0A4Q7KP27"/>
<keyword evidence="1" id="KW-1133">Transmembrane helix</keyword>
<organism evidence="2 3">
    <name type="scientific">Herbihabitans rhizosphaerae</name>
    <dbReference type="NCBI Taxonomy" id="1872711"/>
    <lineage>
        <taxon>Bacteria</taxon>
        <taxon>Bacillati</taxon>
        <taxon>Actinomycetota</taxon>
        <taxon>Actinomycetes</taxon>
        <taxon>Pseudonocardiales</taxon>
        <taxon>Pseudonocardiaceae</taxon>
        <taxon>Herbihabitans</taxon>
    </lineage>
</organism>
<sequence>MRDDAPNGQLGGPRRRWGDISLAAALTITFTVLVVIGTYQPEPPPATAAAQAAKKDEKPWLRKLAPGEKPPQFVLFSFDGAGSHSHWQRVLPLADRVNAKITGFLSGTYLLTDLQRTAYTGPGHPQGHTEIGFGGTEQEVRTRVADINEALERGHEIGTHYNGHFCKGSEPSVGRWTTEQWTVELDQFYEYVREAPGLQLTQDRIKGGRTPCLEGKFDQLFPALLARGMTYDSSRLTNGIAWPSLENGVWEFWMPIVRVPAMEKRVVLMDYNLWYALNKAKEAPNRTAEFTKVTLDTYRAAYDAALAGNRAPLVIGNHFNEWAGGAFSSATEQFMAETCVKPDTVCATYSDVIQWMELQDPVVLDTYRKLPNAQT</sequence>
<keyword evidence="1" id="KW-0812">Transmembrane</keyword>
<dbReference type="PANTHER" id="PTHR45985:SF3">
    <property type="entry name" value="CHITIN DEACETYLASE-LIKE 4"/>
    <property type="match status" value="1"/>
</dbReference>
<dbReference type="Proteomes" id="UP000294257">
    <property type="component" value="Unassembled WGS sequence"/>
</dbReference>
<dbReference type="PANTHER" id="PTHR45985">
    <property type="match status" value="1"/>
</dbReference>
<dbReference type="InterPro" id="IPR052740">
    <property type="entry name" value="CE4"/>
</dbReference>
<evidence type="ECO:0000313" key="2">
    <source>
        <dbReference type="EMBL" id="RZS36992.1"/>
    </source>
</evidence>
<evidence type="ECO:0000256" key="1">
    <source>
        <dbReference type="SAM" id="Phobius"/>
    </source>
</evidence>
<dbReference type="Gene3D" id="3.20.20.370">
    <property type="entry name" value="Glycoside hydrolase/deacetylase"/>
    <property type="match status" value="1"/>
</dbReference>
<reference evidence="2 3" key="1">
    <citation type="submission" date="2019-02" db="EMBL/GenBank/DDBJ databases">
        <title>Genomic Encyclopedia of Type Strains, Phase IV (KMG-IV): sequencing the most valuable type-strain genomes for metagenomic binning, comparative biology and taxonomic classification.</title>
        <authorList>
            <person name="Goeker M."/>
        </authorList>
    </citation>
    <scope>NUCLEOTIDE SEQUENCE [LARGE SCALE GENOMIC DNA]</scope>
    <source>
        <strain evidence="2 3">DSM 101727</strain>
    </source>
</reference>